<dbReference type="PANTHER" id="PTHR43434">
    <property type="entry name" value="PHOSPHOGLYCOLATE PHOSPHATASE"/>
    <property type="match status" value="1"/>
</dbReference>
<dbReference type="RefSeq" id="WP_137620133.1">
    <property type="nucleotide sequence ID" value="NZ_NXLZ01000002.1"/>
</dbReference>
<accession>A0A4U7BNH6</accession>
<dbReference type="InterPro" id="IPR023214">
    <property type="entry name" value="HAD_sf"/>
</dbReference>
<dbReference type="NCBIfam" id="TIGR01549">
    <property type="entry name" value="HAD-SF-IA-v1"/>
    <property type="match status" value="1"/>
</dbReference>
<dbReference type="SFLD" id="SFLDG01129">
    <property type="entry name" value="C1.5:_HAD__Beta-PGM__Phosphata"/>
    <property type="match status" value="1"/>
</dbReference>
<keyword evidence="5" id="KW-0378">Hydrolase</keyword>
<dbReference type="Proteomes" id="UP000308838">
    <property type="component" value="Unassembled WGS sequence"/>
</dbReference>
<comment type="catalytic activity">
    <reaction evidence="1">
        <text>2-phosphoglycolate + H2O = glycolate + phosphate</text>
        <dbReference type="Rhea" id="RHEA:14369"/>
        <dbReference type="ChEBI" id="CHEBI:15377"/>
        <dbReference type="ChEBI" id="CHEBI:29805"/>
        <dbReference type="ChEBI" id="CHEBI:43474"/>
        <dbReference type="ChEBI" id="CHEBI:58033"/>
        <dbReference type="EC" id="3.1.3.18"/>
    </reaction>
</comment>
<dbReference type="InterPro" id="IPR006439">
    <property type="entry name" value="HAD-SF_hydro_IA"/>
</dbReference>
<dbReference type="GO" id="GO:0006281">
    <property type="term" value="P:DNA repair"/>
    <property type="evidence" value="ECO:0007669"/>
    <property type="project" value="TreeGrafter"/>
</dbReference>
<proteinExistence type="inferred from homology"/>
<evidence type="ECO:0000256" key="2">
    <source>
        <dbReference type="ARBA" id="ARBA00004818"/>
    </source>
</evidence>
<reference evidence="5 6" key="1">
    <citation type="submission" date="2018-05" db="EMBL/GenBank/DDBJ databases">
        <title>Novel Campyloabacter and Helicobacter Species and Strains.</title>
        <authorList>
            <person name="Mannion A.J."/>
            <person name="Shen Z."/>
            <person name="Fox J.G."/>
        </authorList>
    </citation>
    <scope>NUCLEOTIDE SEQUENCE [LARGE SCALE GENOMIC DNA]</scope>
    <source>
        <strain evidence="6">MIT17-664</strain>
    </source>
</reference>
<comment type="similarity">
    <text evidence="3">Belongs to the HAD-like hydrolase superfamily. CbbY/CbbZ/Gph/YieH family.</text>
</comment>
<comment type="caution">
    <text evidence="5">The sequence shown here is derived from an EMBL/GenBank/DDBJ whole genome shotgun (WGS) entry which is preliminary data.</text>
</comment>
<protein>
    <recommendedName>
        <fullName evidence="4">phosphoglycolate phosphatase</fullName>
        <ecNumber evidence="4">3.1.3.18</ecNumber>
    </recommendedName>
</protein>
<dbReference type="Gene3D" id="1.10.150.240">
    <property type="entry name" value="Putative phosphatase, domain 2"/>
    <property type="match status" value="1"/>
</dbReference>
<dbReference type="AlphaFoldDB" id="A0A4U7BNH6"/>
<dbReference type="GO" id="GO:0008967">
    <property type="term" value="F:phosphoglycolate phosphatase activity"/>
    <property type="evidence" value="ECO:0007669"/>
    <property type="project" value="UniProtKB-EC"/>
</dbReference>
<dbReference type="InterPro" id="IPR023198">
    <property type="entry name" value="PGP-like_dom2"/>
</dbReference>
<dbReference type="InterPro" id="IPR050155">
    <property type="entry name" value="HAD-like_hydrolase_sf"/>
</dbReference>
<dbReference type="OrthoDB" id="9792518at2"/>
<evidence type="ECO:0000313" key="6">
    <source>
        <dbReference type="Proteomes" id="UP000308838"/>
    </source>
</evidence>
<dbReference type="SUPFAM" id="SSF56784">
    <property type="entry name" value="HAD-like"/>
    <property type="match status" value="1"/>
</dbReference>
<name>A0A4U7BNH6_9BACT</name>
<dbReference type="InterPro" id="IPR036412">
    <property type="entry name" value="HAD-like_sf"/>
</dbReference>
<keyword evidence="6" id="KW-1185">Reference proteome</keyword>
<evidence type="ECO:0000256" key="1">
    <source>
        <dbReference type="ARBA" id="ARBA00000830"/>
    </source>
</evidence>
<dbReference type="PANTHER" id="PTHR43434:SF1">
    <property type="entry name" value="PHOSPHOGLYCOLATE PHOSPHATASE"/>
    <property type="match status" value="1"/>
</dbReference>
<dbReference type="EC" id="3.1.3.18" evidence="4"/>
<dbReference type="Gene3D" id="3.40.50.1000">
    <property type="entry name" value="HAD superfamily/HAD-like"/>
    <property type="match status" value="1"/>
</dbReference>
<dbReference type="SFLD" id="SFLDS00003">
    <property type="entry name" value="Haloacid_Dehalogenase"/>
    <property type="match status" value="1"/>
</dbReference>
<sequence>MINVFFDMDGTLIDSANAITCAVNEIRADLNLNPLPKEKIITIINTPNVDWAKELYNIDNFHHSGFKDGFEKYFIKHYKQSVILFDGVIELLQFLKSKNCFLAIATNAPQSSLSSILKKHNIIPYFDKILGVSVGIEPKPNPQMLNLLINEAPYPTSIFIGDSQKDRECAKNAKIPYYHAKWYQTENLKENEFDSVQTLKEYLLKYL</sequence>
<dbReference type="InterPro" id="IPR041492">
    <property type="entry name" value="HAD_2"/>
</dbReference>
<dbReference type="GO" id="GO:0005829">
    <property type="term" value="C:cytosol"/>
    <property type="evidence" value="ECO:0007669"/>
    <property type="project" value="TreeGrafter"/>
</dbReference>
<dbReference type="Pfam" id="PF13419">
    <property type="entry name" value="HAD_2"/>
    <property type="match status" value="1"/>
</dbReference>
<comment type="pathway">
    <text evidence="2">Organic acid metabolism; glycolate biosynthesis; glycolate from 2-phosphoglycolate: step 1/1.</text>
</comment>
<evidence type="ECO:0000313" key="5">
    <source>
        <dbReference type="EMBL" id="TKX31785.1"/>
    </source>
</evidence>
<gene>
    <name evidence="5" type="ORF">CQA69_01800</name>
</gene>
<evidence type="ECO:0000256" key="4">
    <source>
        <dbReference type="ARBA" id="ARBA00013078"/>
    </source>
</evidence>
<dbReference type="EMBL" id="NXLZ01000002">
    <property type="protein sequence ID" value="TKX31785.1"/>
    <property type="molecule type" value="Genomic_DNA"/>
</dbReference>
<organism evidence="5 6">
    <name type="scientific">Campylobacter estrildidarum</name>
    <dbReference type="NCBI Taxonomy" id="2510189"/>
    <lineage>
        <taxon>Bacteria</taxon>
        <taxon>Pseudomonadati</taxon>
        <taxon>Campylobacterota</taxon>
        <taxon>Epsilonproteobacteria</taxon>
        <taxon>Campylobacterales</taxon>
        <taxon>Campylobacteraceae</taxon>
        <taxon>Campylobacter</taxon>
    </lineage>
</organism>
<evidence type="ECO:0000256" key="3">
    <source>
        <dbReference type="ARBA" id="ARBA00006171"/>
    </source>
</evidence>